<feature type="region of interest" description="Disordered" evidence="1">
    <location>
        <begin position="106"/>
        <end position="151"/>
    </location>
</feature>
<name>A0ABN9PGZ3_9DINO</name>
<accession>A0ABN9PGZ3</accession>
<dbReference type="EMBL" id="CAUYUJ010000447">
    <property type="protein sequence ID" value="CAK0790581.1"/>
    <property type="molecule type" value="Genomic_DNA"/>
</dbReference>
<evidence type="ECO:0000313" key="3">
    <source>
        <dbReference type="Proteomes" id="UP001189429"/>
    </source>
</evidence>
<reference evidence="2" key="1">
    <citation type="submission" date="2023-10" db="EMBL/GenBank/DDBJ databases">
        <authorList>
            <person name="Chen Y."/>
            <person name="Shah S."/>
            <person name="Dougan E. K."/>
            <person name="Thang M."/>
            <person name="Chan C."/>
        </authorList>
    </citation>
    <scope>NUCLEOTIDE SEQUENCE [LARGE SCALE GENOMIC DNA]</scope>
</reference>
<comment type="caution">
    <text evidence="2">The sequence shown here is derived from an EMBL/GenBank/DDBJ whole genome shotgun (WGS) entry which is preliminary data.</text>
</comment>
<gene>
    <name evidence="2" type="ORF">PCOR1329_LOCUS1835</name>
</gene>
<evidence type="ECO:0000313" key="2">
    <source>
        <dbReference type="EMBL" id="CAK0790581.1"/>
    </source>
</evidence>
<protein>
    <submittedName>
        <fullName evidence="2">Uncharacterized protein</fullName>
    </submittedName>
</protein>
<dbReference type="Proteomes" id="UP001189429">
    <property type="component" value="Unassembled WGS sequence"/>
</dbReference>
<organism evidence="2 3">
    <name type="scientific">Prorocentrum cordatum</name>
    <dbReference type="NCBI Taxonomy" id="2364126"/>
    <lineage>
        <taxon>Eukaryota</taxon>
        <taxon>Sar</taxon>
        <taxon>Alveolata</taxon>
        <taxon>Dinophyceae</taxon>
        <taxon>Prorocentrales</taxon>
        <taxon>Prorocentraceae</taxon>
        <taxon>Prorocentrum</taxon>
    </lineage>
</organism>
<keyword evidence="3" id="KW-1185">Reference proteome</keyword>
<evidence type="ECO:0000256" key="1">
    <source>
        <dbReference type="SAM" id="MobiDB-lite"/>
    </source>
</evidence>
<proteinExistence type="predicted"/>
<sequence>MACAMARVCSSRAAAYSTASSSSRSWHWSGHTRAASVASMASLRALVARLAAPQARCTASSGSSGLGTAGAGCSAAASPSRALVAASGSSSLRRWRVSSSVSSRASLTTALPPLPPSPHPLVSRHGGRLHDLLPRPLEAPGPAGPLSAHTPSAALAGEADGARQWPPLKQLERVFYVHLH</sequence>